<dbReference type="AlphaFoldDB" id="A0A5N0T3F8"/>
<dbReference type="Gene3D" id="2.30.42.10">
    <property type="match status" value="2"/>
</dbReference>
<evidence type="ECO:0000256" key="8">
    <source>
        <dbReference type="ARBA" id="ARBA00022989"/>
    </source>
</evidence>
<dbReference type="NCBIfam" id="TIGR00054">
    <property type="entry name" value="RIP metalloprotease RseP"/>
    <property type="match status" value="1"/>
</dbReference>
<keyword evidence="14" id="KW-1185">Reference proteome</keyword>
<dbReference type="EMBL" id="VYXP01000013">
    <property type="protein sequence ID" value="KAA9129605.1"/>
    <property type="molecule type" value="Genomic_DNA"/>
</dbReference>
<evidence type="ECO:0000256" key="5">
    <source>
        <dbReference type="ARBA" id="ARBA00022692"/>
    </source>
</evidence>
<dbReference type="InterPro" id="IPR036034">
    <property type="entry name" value="PDZ_sf"/>
</dbReference>
<evidence type="ECO:0000256" key="11">
    <source>
        <dbReference type="RuleBase" id="RU362031"/>
    </source>
</evidence>
<accession>A0A5N0T3F8</accession>
<evidence type="ECO:0000256" key="4">
    <source>
        <dbReference type="ARBA" id="ARBA00022670"/>
    </source>
</evidence>
<comment type="caution">
    <text evidence="13">The sequence shown here is derived from an EMBL/GenBank/DDBJ whole genome shotgun (WGS) entry which is preliminary data.</text>
</comment>
<keyword evidence="4 13" id="KW-0645">Protease</keyword>
<dbReference type="InterPro" id="IPR004387">
    <property type="entry name" value="Pept_M50_Zn"/>
</dbReference>
<dbReference type="PROSITE" id="PS50106">
    <property type="entry name" value="PDZ"/>
    <property type="match status" value="1"/>
</dbReference>
<feature type="transmembrane region" description="Helical" evidence="11">
    <location>
        <begin position="6"/>
        <end position="29"/>
    </location>
</feature>
<name>A0A5N0T3F8_9GAMM</name>
<sequence>MLEILGSIWWLIVALGLLVTFHEFGHYWVARRCGVKVLRFSVGFGKALWKRTAKDGTEWQVAALPLGGYVKMLDEREGPVAADELDQAFNRKPVGQRFAIVVAGPVFNLVFAVFAFWLMFAVGIPESRPIVGEVTGIAAEAGIQPEDEIIALDGDRTRSWSHAILGLVTHALDRDQVNVELEDLDGERRQVTLDLGGLGDDFEEEQTLEAIGIAPWRPVIPAIIGEVTPDSPAQAAGLRAGDRITAIGGEPVEDWSWVPFRITEHAEREGPIAITVDRSGIERIFEVTPQPQRSGLFGSRPVIGIVNQGPDDATRAKMERAYLLMRHGPVDGFGAAVAETWRLTGATLGLLGRMITGSASVSNISGPIGIAQFANSSANAGLSNFLFFLGLISLSLGILNLLPIPVLDGGHLLYYLIEWVKGSPVSDQAQIAGQYIGLVALFGLMSLGIINDILRLVS</sequence>
<evidence type="ECO:0000256" key="9">
    <source>
        <dbReference type="ARBA" id="ARBA00023049"/>
    </source>
</evidence>
<evidence type="ECO:0000256" key="1">
    <source>
        <dbReference type="ARBA" id="ARBA00001947"/>
    </source>
</evidence>
<dbReference type="InterPro" id="IPR041489">
    <property type="entry name" value="PDZ_6"/>
</dbReference>
<keyword evidence="5 11" id="KW-0812">Transmembrane</keyword>
<dbReference type="GO" id="GO:0006508">
    <property type="term" value="P:proteolysis"/>
    <property type="evidence" value="ECO:0007669"/>
    <property type="project" value="UniProtKB-KW"/>
</dbReference>
<evidence type="ECO:0000313" key="13">
    <source>
        <dbReference type="EMBL" id="KAA9129605.1"/>
    </source>
</evidence>
<gene>
    <name evidence="13" type="primary">rseP</name>
    <name evidence="13" type="ORF">F3N42_14675</name>
</gene>
<dbReference type="PANTHER" id="PTHR42837:SF2">
    <property type="entry name" value="MEMBRANE METALLOPROTEASE ARASP2, CHLOROPLASTIC-RELATED"/>
    <property type="match status" value="1"/>
</dbReference>
<proteinExistence type="inferred from homology"/>
<comment type="similarity">
    <text evidence="3 11">Belongs to the peptidase M50B family.</text>
</comment>
<dbReference type="InterPro" id="IPR001478">
    <property type="entry name" value="PDZ"/>
</dbReference>
<dbReference type="SUPFAM" id="SSF50156">
    <property type="entry name" value="PDZ domain-like"/>
    <property type="match status" value="2"/>
</dbReference>
<dbReference type="GO" id="GO:0016020">
    <property type="term" value="C:membrane"/>
    <property type="evidence" value="ECO:0007669"/>
    <property type="project" value="UniProtKB-SubCell"/>
</dbReference>
<reference evidence="13 14" key="1">
    <citation type="submission" date="2019-09" db="EMBL/GenBank/DDBJ databases">
        <title>Wenzhouxiangella sp. Genome sequencing and assembly.</title>
        <authorList>
            <person name="Zhang R."/>
        </authorList>
    </citation>
    <scope>NUCLEOTIDE SEQUENCE [LARGE SCALE GENOMIC DNA]</scope>
    <source>
        <strain evidence="13 14">W260</strain>
    </source>
</reference>
<feature type="transmembrane region" description="Helical" evidence="11">
    <location>
        <begin position="435"/>
        <end position="454"/>
    </location>
</feature>
<evidence type="ECO:0000256" key="6">
    <source>
        <dbReference type="ARBA" id="ARBA00022801"/>
    </source>
</evidence>
<dbReference type="GO" id="GO:0004222">
    <property type="term" value="F:metalloendopeptidase activity"/>
    <property type="evidence" value="ECO:0007669"/>
    <property type="project" value="InterPro"/>
</dbReference>
<keyword evidence="8 11" id="KW-1133">Transmembrane helix</keyword>
<dbReference type="Proteomes" id="UP000325372">
    <property type="component" value="Unassembled WGS sequence"/>
</dbReference>
<evidence type="ECO:0000256" key="3">
    <source>
        <dbReference type="ARBA" id="ARBA00007931"/>
    </source>
</evidence>
<keyword evidence="9 11" id="KW-0482">Metalloprotease</keyword>
<dbReference type="GO" id="GO:0046872">
    <property type="term" value="F:metal ion binding"/>
    <property type="evidence" value="ECO:0007669"/>
    <property type="project" value="UniProtKB-KW"/>
</dbReference>
<evidence type="ECO:0000256" key="2">
    <source>
        <dbReference type="ARBA" id="ARBA00004141"/>
    </source>
</evidence>
<dbReference type="CDD" id="cd06163">
    <property type="entry name" value="S2P-M50_PDZ_RseP-like"/>
    <property type="match status" value="2"/>
</dbReference>
<keyword evidence="6 11" id="KW-0378">Hydrolase</keyword>
<dbReference type="SMART" id="SM00228">
    <property type="entry name" value="PDZ"/>
    <property type="match status" value="2"/>
</dbReference>
<dbReference type="EC" id="3.4.24.-" evidence="11"/>
<comment type="cofactor">
    <cofactor evidence="1 11">
        <name>Zn(2+)</name>
        <dbReference type="ChEBI" id="CHEBI:29105"/>
    </cofactor>
</comment>
<keyword evidence="10 11" id="KW-0472">Membrane</keyword>
<evidence type="ECO:0000256" key="7">
    <source>
        <dbReference type="ARBA" id="ARBA00022833"/>
    </source>
</evidence>
<feature type="domain" description="PDZ" evidence="12">
    <location>
        <begin position="223"/>
        <end position="254"/>
    </location>
</feature>
<evidence type="ECO:0000256" key="10">
    <source>
        <dbReference type="ARBA" id="ARBA00023136"/>
    </source>
</evidence>
<evidence type="ECO:0000259" key="12">
    <source>
        <dbReference type="PROSITE" id="PS50106"/>
    </source>
</evidence>
<dbReference type="PANTHER" id="PTHR42837">
    <property type="entry name" value="REGULATOR OF SIGMA-E PROTEASE RSEP"/>
    <property type="match status" value="1"/>
</dbReference>
<protein>
    <recommendedName>
        <fullName evidence="11">Zinc metalloprotease</fullName>
        <ecNumber evidence="11">3.4.24.-</ecNumber>
    </recommendedName>
</protein>
<comment type="subcellular location">
    <subcellularLocation>
        <location evidence="2">Membrane</location>
        <topology evidence="2">Multi-pass membrane protein</topology>
    </subcellularLocation>
</comment>
<evidence type="ECO:0000313" key="14">
    <source>
        <dbReference type="Proteomes" id="UP000325372"/>
    </source>
</evidence>
<dbReference type="Pfam" id="PF02163">
    <property type="entry name" value="Peptidase_M50"/>
    <property type="match status" value="1"/>
</dbReference>
<dbReference type="InterPro" id="IPR008915">
    <property type="entry name" value="Peptidase_M50"/>
</dbReference>
<organism evidence="13 14">
    <name type="scientific">Marinihelvus fidelis</name>
    <dbReference type="NCBI Taxonomy" id="2613842"/>
    <lineage>
        <taxon>Bacteria</taxon>
        <taxon>Pseudomonadati</taxon>
        <taxon>Pseudomonadota</taxon>
        <taxon>Gammaproteobacteria</taxon>
        <taxon>Chromatiales</taxon>
        <taxon>Wenzhouxiangellaceae</taxon>
        <taxon>Marinihelvus</taxon>
    </lineage>
</organism>
<dbReference type="Pfam" id="PF17820">
    <property type="entry name" value="PDZ_6"/>
    <property type="match status" value="1"/>
</dbReference>
<dbReference type="RefSeq" id="WP_150865401.1">
    <property type="nucleotide sequence ID" value="NZ_VYXP01000013.1"/>
</dbReference>
<feature type="transmembrane region" description="Helical" evidence="11">
    <location>
        <begin position="98"/>
        <end position="120"/>
    </location>
</feature>
<feature type="transmembrane region" description="Helical" evidence="11">
    <location>
        <begin position="385"/>
        <end position="414"/>
    </location>
</feature>
<keyword evidence="7 11" id="KW-0862">Zinc</keyword>
<dbReference type="CDD" id="cd23081">
    <property type="entry name" value="cpPDZ_EcRseP-like"/>
    <property type="match status" value="1"/>
</dbReference>
<keyword evidence="11" id="KW-0479">Metal-binding</keyword>